<reference evidence="1" key="1">
    <citation type="submission" date="2020-09" db="EMBL/GenBank/DDBJ databases">
        <title>Genome-Enabled Discovery of Anthraquinone Biosynthesis in Senna tora.</title>
        <authorList>
            <person name="Kang S.-H."/>
            <person name="Pandey R.P."/>
            <person name="Lee C.-M."/>
            <person name="Sim J.-S."/>
            <person name="Jeong J.-T."/>
            <person name="Choi B.-S."/>
            <person name="Jung M."/>
            <person name="Ginzburg D."/>
            <person name="Zhao K."/>
            <person name="Won S.Y."/>
            <person name="Oh T.-J."/>
            <person name="Yu Y."/>
            <person name="Kim N.-H."/>
            <person name="Lee O.R."/>
            <person name="Lee T.-H."/>
            <person name="Bashyal P."/>
            <person name="Kim T.-S."/>
            <person name="Lee W.-H."/>
            <person name="Kawkins C."/>
            <person name="Kim C.-K."/>
            <person name="Kim J.S."/>
            <person name="Ahn B.O."/>
            <person name="Rhee S.Y."/>
            <person name="Sohng J.K."/>
        </authorList>
    </citation>
    <scope>NUCLEOTIDE SEQUENCE</scope>
    <source>
        <tissue evidence="1">Leaf</tissue>
    </source>
</reference>
<protein>
    <submittedName>
        <fullName evidence="1">Uncharacterized protein</fullName>
    </submittedName>
</protein>
<proteinExistence type="predicted"/>
<evidence type="ECO:0000313" key="2">
    <source>
        <dbReference type="Proteomes" id="UP000634136"/>
    </source>
</evidence>
<dbReference type="EMBL" id="JAAIUW010000006">
    <property type="protein sequence ID" value="KAF7826805.1"/>
    <property type="molecule type" value="Genomic_DNA"/>
</dbReference>
<name>A0A834WKM8_9FABA</name>
<keyword evidence="2" id="KW-1185">Reference proteome</keyword>
<sequence>MPIWEIAPIALSQRMAGLLESARTNVGHPPDISNSAPLTL</sequence>
<evidence type="ECO:0000313" key="1">
    <source>
        <dbReference type="EMBL" id="KAF7826805.1"/>
    </source>
</evidence>
<gene>
    <name evidence="1" type="ORF">G2W53_017969</name>
</gene>
<organism evidence="1 2">
    <name type="scientific">Senna tora</name>
    <dbReference type="NCBI Taxonomy" id="362788"/>
    <lineage>
        <taxon>Eukaryota</taxon>
        <taxon>Viridiplantae</taxon>
        <taxon>Streptophyta</taxon>
        <taxon>Embryophyta</taxon>
        <taxon>Tracheophyta</taxon>
        <taxon>Spermatophyta</taxon>
        <taxon>Magnoliopsida</taxon>
        <taxon>eudicotyledons</taxon>
        <taxon>Gunneridae</taxon>
        <taxon>Pentapetalae</taxon>
        <taxon>rosids</taxon>
        <taxon>fabids</taxon>
        <taxon>Fabales</taxon>
        <taxon>Fabaceae</taxon>
        <taxon>Caesalpinioideae</taxon>
        <taxon>Cassia clade</taxon>
        <taxon>Senna</taxon>
    </lineage>
</organism>
<dbReference type="Proteomes" id="UP000634136">
    <property type="component" value="Unassembled WGS sequence"/>
</dbReference>
<accession>A0A834WKM8</accession>
<comment type="caution">
    <text evidence="1">The sequence shown here is derived from an EMBL/GenBank/DDBJ whole genome shotgun (WGS) entry which is preliminary data.</text>
</comment>
<dbReference type="AlphaFoldDB" id="A0A834WKM8"/>